<feature type="compositionally biased region" description="Basic and acidic residues" evidence="1">
    <location>
        <begin position="54"/>
        <end position="63"/>
    </location>
</feature>
<reference evidence="2 3" key="1">
    <citation type="submission" date="2019-03" db="EMBL/GenBank/DDBJ databases">
        <title>First draft genome of Liparis tanakae, snailfish: a comprehensive survey of snailfish specific genes.</title>
        <authorList>
            <person name="Kim W."/>
            <person name="Song I."/>
            <person name="Jeong J.-H."/>
            <person name="Kim D."/>
            <person name="Kim S."/>
            <person name="Ryu S."/>
            <person name="Song J.Y."/>
            <person name="Lee S.K."/>
        </authorList>
    </citation>
    <scope>NUCLEOTIDE SEQUENCE [LARGE SCALE GENOMIC DNA]</scope>
    <source>
        <tissue evidence="2">Muscle</tissue>
    </source>
</reference>
<protein>
    <submittedName>
        <fullName evidence="2">Uncharacterized protein</fullName>
    </submittedName>
</protein>
<feature type="region of interest" description="Disordered" evidence="1">
    <location>
        <begin position="35"/>
        <end position="63"/>
    </location>
</feature>
<evidence type="ECO:0000313" key="3">
    <source>
        <dbReference type="Proteomes" id="UP000314294"/>
    </source>
</evidence>
<gene>
    <name evidence="2" type="ORF">EYF80_064792</name>
</gene>
<accession>A0A4Z2E8J4</accession>
<evidence type="ECO:0000256" key="1">
    <source>
        <dbReference type="SAM" id="MobiDB-lite"/>
    </source>
</evidence>
<sequence>MAFKKAASPQPDPSEACSSRRGVVMDEALQAIRAPRGASKTLDGFPGEASASLDVRDDFKKPK</sequence>
<dbReference type="Proteomes" id="UP000314294">
    <property type="component" value="Unassembled WGS sequence"/>
</dbReference>
<keyword evidence="3" id="KW-1185">Reference proteome</keyword>
<dbReference type="AlphaFoldDB" id="A0A4Z2E8J4"/>
<evidence type="ECO:0000313" key="2">
    <source>
        <dbReference type="EMBL" id="TNN25081.1"/>
    </source>
</evidence>
<comment type="caution">
    <text evidence="2">The sequence shown here is derived from an EMBL/GenBank/DDBJ whole genome shotgun (WGS) entry which is preliminary data.</text>
</comment>
<feature type="region of interest" description="Disordered" evidence="1">
    <location>
        <begin position="1"/>
        <end position="22"/>
    </location>
</feature>
<name>A0A4Z2E8J4_9TELE</name>
<organism evidence="2 3">
    <name type="scientific">Liparis tanakae</name>
    <name type="common">Tanaka's snailfish</name>
    <dbReference type="NCBI Taxonomy" id="230148"/>
    <lineage>
        <taxon>Eukaryota</taxon>
        <taxon>Metazoa</taxon>
        <taxon>Chordata</taxon>
        <taxon>Craniata</taxon>
        <taxon>Vertebrata</taxon>
        <taxon>Euteleostomi</taxon>
        <taxon>Actinopterygii</taxon>
        <taxon>Neopterygii</taxon>
        <taxon>Teleostei</taxon>
        <taxon>Neoteleostei</taxon>
        <taxon>Acanthomorphata</taxon>
        <taxon>Eupercaria</taxon>
        <taxon>Perciformes</taxon>
        <taxon>Cottioidei</taxon>
        <taxon>Cottales</taxon>
        <taxon>Liparidae</taxon>
        <taxon>Liparis</taxon>
    </lineage>
</organism>
<proteinExistence type="predicted"/>
<dbReference type="EMBL" id="SRLO01013478">
    <property type="protein sequence ID" value="TNN25081.1"/>
    <property type="molecule type" value="Genomic_DNA"/>
</dbReference>